<evidence type="ECO:0000256" key="1">
    <source>
        <dbReference type="SAM" id="Phobius"/>
    </source>
</evidence>
<dbReference type="GO" id="GO:0004190">
    <property type="term" value="F:aspartic-type endopeptidase activity"/>
    <property type="evidence" value="ECO:0007669"/>
    <property type="project" value="InterPro"/>
</dbReference>
<dbReference type="EMBL" id="CP073581">
    <property type="protein sequence ID" value="QUJ76710.1"/>
    <property type="molecule type" value="Genomic_DNA"/>
</dbReference>
<feature type="transmembrane region" description="Helical" evidence="1">
    <location>
        <begin position="83"/>
        <end position="114"/>
    </location>
</feature>
<accession>A0A975JET5</accession>
<feature type="domain" description="Prepilin type IV endopeptidase peptidase" evidence="2">
    <location>
        <begin position="13"/>
        <end position="110"/>
    </location>
</feature>
<feature type="transmembrane region" description="Helical" evidence="1">
    <location>
        <begin position="55"/>
        <end position="76"/>
    </location>
</feature>
<evidence type="ECO:0000259" key="2">
    <source>
        <dbReference type="Pfam" id="PF01478"/>
    </source>
</evidence>
<dbReference type="RefSeq" id="WP_212704907.1">
    <property type="nucleotide sequence ID" value="NZ_CP073581.1"/>
</dbReference>
<feature type="transmembrane region" description="Helical" evidence="1">
    <location>
        <begin position="6"/>
        <end position="25"/>
    </location>
</feature>
<dbReference type="AlphaFoldDB" id="A0A975JET5"/>
<gene>
    <name evidence="3" type="ORF">KDD17_01180</name>
</gene>
<keyword evidence="4" id="KW-1185">Reference proteome</keyword>
<name>A0A975JET5_9RHOB</name>
<keyword evidence="1" id="KW-0812">Transmembrane</keyword>
<evidence type="ECO:0000313" key="3">
    <source>
        <dbReference type="EMBL" id="QUJ76710.1"/>
    </source>
</evidence>
<dbReference type="GO" id="GO:0016020">
    <property type="term" value="C:membrane"/>
    <property type="evidence" value="ECO:0007669"/>
    <property type="project" value="InterPro"/>
</dbReference>
<dbReference type="Proteomes" id="UP000683291">
    <property type="component" value="Chromosome 1"/>
</dbReference>
<sequence length="166" mass="17847">MIDTVFWLAAPTAILMHVVYTDLRYRRIGNESVAALGLIFVLGCLLSGPPDDVTGRMVAAAVVFGLCFLAFAARLLGGGDVKLLPVVFLFIPVDGVAAFVLALSAFVVVTFTVLKMARPHVGRMMPDWAGITVPGRYAMGPTIALSFIFYKYIGIFARSVVQSYPG</sequence>
<dbReference type="Gene3D" id="1.20.120.1220">
    <property type="match status" value="1"/>
</dbReference>
<feature type="transmembrane region" description="Helical" evidence="1">
    <location>
        <begin position="134"/>
        <end position="153"/>
    </location>
</feature>
<reference evidence="3" key="1">
    <citation type="submission" date="2021-04" db="EMBL/GenBank/DDBJ databases">
        <title>Complete genome sequence for Sulfitobacter sp. strain JK7-1.</title>
        <authorList>
            <person name="Park S.-J."/>
        </authorList>
    </citation>
    <scope>NUCLEOTIDE SEQUENCE</scope>
    <source>
        <strain evidence="3">JK7-1</strain>
    </source>
</reference>
<keyword evidence="1" id="KW-1133">Transmembrane helix</keyword>
<keyword evidence="1" id="KW-0472">Membrane</keyword>
<dbReference type="KEGG" id="sual:KDD17_01180"/>
<dbReference type="InterPro" id="IPR000045">
    <property type="entry name" value="Prepilin_IV_endopep_pep"/>
</dbReference>
<protein>
    <submittedName>
        <fullName evidence="3">Prepilin peptidase</fullName>
    </submittedName>
</protein>
<dbReference type="Pfam" id="PF01478">
    <property type="entry name" value="Peptidase_A24"/>
    <property type="match status" value="1"/>
</dbReference>
<feature type="transmembrane region" description="Helical" evidence="1">
    <location>
        <begin position="32"/>
        <end position="49"/>
    </location>
</feature>
<evidence type="ECO:0000313" key="4">
    <source>
        <dbReference type="Proteomes" id="UP000683291"/>
    </source>
</evidence>
<proteinExistence type="predicted"/>
<organism evidence="3 4">
    <name type="scientific">Sulfitobacter albidus</name>
    <dbReference type="NCBI Taxonomy" id="2829501"/>
    <lineage>
        <taxon>Bacteria</taxon>
        <taxon>Pseudomonadati</taxon>
        <taxon>Pseudomonadota</taxon>
        <taxon>Alphaproteobacteria</taxon>
        <taxon>Rhodobacterales</taxon>
        <taxon>Roseobacteraceae</taxon>
        <taxon>Sulfitobacter</taxon>
    </lineage>
</organism>